<sequence length="859" mass="96706">MEHQAKASSQSPLVHLMEEEFRRLSLAQLNEPVIIEPRVIQAGVTDCKHSVIAKFISDRPINYTAAKRRTIRSWNAKSPVNVVDLENGFHLSKFKSEHELDPAKIRNFERVELALTSSNRGKFLRIYIRVNIQKPLRPCVVLSLSPESPASVPVTYERLPKVCFSCGCIGHCDSKELANGERHLRLFGSWLREKDFHFESWPLRELWANEEKGVSPAMAVNSEAQANLRREDTATMGVPLPKQIGEGSTSIPENDGRHHLPNEQYQVRMALRILHPLRVLMTCLAGIQIWWILDRVGQGRLGGFWRNLWIPPMLPSSSVRSVRIRIHGSSHPNHYENLKLELSGDWETPDSSYAEGLGPSMEAFHELADIRAMVFKKFSRVGDFPDSSSNYIVNRGYHPLEEVKECKRSRDSKLTSAEIARTTVEANSSALLVFPGMVHCEPHGHISWAEFQYVIDDYGDIFFEIFDDENVLQDRGASNPVVRILFLNICVYEERGGMTQLELLQVDDSGSIPFNDDHFEIVGPEVSDIPVEWGMPDSSHWVHPMYFSKCITKVITSGRAPSLSQEEDIVYPKPMPLALLGKLHDHFGCGVLIEPLFGPLPTGFKGVGQSKGQDQKLENTVSCDALVLSSLPLQCVLDSSLPLQCVLDSSLTVVNTKHREMMDHPSNGISIVGCLRPAFIDEESYLRRLFQYEDSDDFVSDWKDGEFIGFDCKDDGTDSSSTFYKLEIMRIELFSVYGVQAPKSIKHFQDAEPDVLVHSASAIVERFSEKGMNCSVSLKALCRKKGLSVEGANLIGVDSLGMDVRVFSGVEARTLRFSFKYRATSGGAAEKQIQQLLFPRSRRKKLRTHGDGLRELESF</sequence>
<evidence type="ECO:0000313" key="4">
    <source>
        <dbReference type="Proteomes" id="UP000655225"/>
    </source>
</evidence>
<dbReference type="InterPro" id="IPR025836">
    <property type="entry name" value="Zn_knuckle_CX2CX4HX4C"/>
</dbReference>
<protein>
    <recommendedName>
        <fullName evidence="2">Zinc knuckle CX2CX4HX4C domain-containing protein</fullName>
    </recommendedName>
</protein>
<dbReference type="Pfam" id="PF14392">
    <property type="entry name" value="zf-CCHC_4"/>
    <property type="match status" value="1"/>
</dbReference>
<feature type="domain" description="Zinc knuckle CX2CX4HX4C" evidence="2">
    <location>
        <begin position="154"/>
        <end position="174"/>
    </location>
</feature>
<dbReference type="PANTHER" id="PTHR13343">
    <property type="entry name" value="CREG1 PROTEIN"/>
    <property type="match status" value="1"/>
</dbReference>
<feature type="region of interest" description="Disordered" evidence="1">
    <location>
        <begin position="238"/>
        <end position="259"/>
    </location>
</feature>
<dbReference type="AlphaFoldDB" id="A0A835DGD6"/>
<name>A0A835DGD6_TETSI</name>
<gene>
    <name evidence="3" type="ORF">HHK36_013208</name>
</gene>
<accession>A0A835DGD6</accession>
<proteinExistence type="predicted"/>
<evidence type="ECO:0000259" key="2">
    <source>
        <dbReference type="Pfam" id="PF14392"/>
    </source>
</evidence>
<reference evidence="3 4" key="1">
    <citation type="submission" date="2020-04" db="EMBL/GenBank/DDBJ databases">
        <title>Plant Genome Project.</title>
        <authorList>
            <person name="Zhang R.-G."/>
        </authorList>
    </citation>
    <scope>NUCLEOTIDE SEQUENCE [LARGE SCALE GENOMIC DNA]</scope>
    <source>
        <strain evidence="3">YNK0</strain>
        <tissue evidence="3">Leaf</tissue>
    </source>
</reference>
<dbReference type="Proteomes" id="UP000655225">
    <property type="component" value="Unassembled WGS sequence"/>
</dbReference>
<evidence type="ECO:0000256" key="1">
    <source>
        <dbReference type="SAM" id="MobiDB-lite"/>
    </source>
</evidence>
<comment type="caution">
    <text evidence="3">The sequence shown here is derived from an EMBL/GenBank/DDBJ whole genome shotgun (WGS) entry which is preliminary data.</text>
</comment>
<dbReference type="PANTHER" id="PTHR13343:SF18">
    <property type="entry name" value="PENTATRICOPEPTIDE REPEAT (PPR) SUPERFAMILY PROTEIN"/>
    <property type="match status" value="1"/>
</dbReference>
<evidence type="ECO:0000313" key="3">
    <source>
        <dbReference type="EMBL" id="KAF8402256.1"/>
    </source>
</evidence>
<organism evidence="3 4">
    <name type="scientific">Tetracentron sinense</name>
    <name type="common">Spur-leaf</name>
    <dbReference type="NCBI Taxonomy" id="13715"/>
    <lineage>
        <taxon>Eukaryota</taxon>
        <taxon>Viridiplantae</taxon>
        <taxon>Streptophyta</taxon>
        <taxon>Embryophyta</taxon>
        <taxon>Tracheophyta</taxon>
        <taxon>Spermatophyta</taxon>
        <taxon>Magnoliopsida</taxon>
        <taxon>Trochodendrales</taxon>
        <taxon>Trochodendraceae</taxon>
        <taxon>Tetracentron</taxon>
    </lineage>
</organism>
<dbReference type="EMBL" id="JABCRI010000008">
    <property type="protein sequence ID" value="KAF8402256.1"/>
    <property type="molecule type" value="Genomic_DNA"/>
</dbReference>
<dbReference type="Gene3D" id="3.20.180.10">
    <property type="entry name" value="PNP-oxidase-like"/>
    <property type="match status" value="1"/>
</dbReference>
<dbReference type="SUPFAM" id="SSF50475">
    <property type="entry name" value="FMN-binding split barrel"/>
    <property type="match status" value="1"/>
</dbReference>
<dbReference type="InterPro" id="IPR037119">
    <property type="entry name" value="Haem_oxidase_HugZ-like_sf"/>
</dbReference>
<dbReference type="OrthoDB" id="1873930at2759"/>
<keyword evidence="4" id="KW-1185">Reference proteome</keyword>